<feature type="transmembrane region" description="Helical" evidence="2">
    <location>
        <begin position="236"/>
        <end position="255"/>
    </location>
</feature>
<sequence>MAFEKAQLGPLGWFYIAFEIIWNVLLVAAMAFLWRHRELPSIRMRKLPLLFVGVSALHIYGAISIFAYPFGTYFPCSVIYWMMSILVPFGMALFQAANTQFLHVASRQKQIAHMSTLNDRNPISEKEAASMGNNRLKRIVSGVERADRVNRSIFFICAGMVLQIAVSLLVFLGSEKFHPGWGLWDYNVKGTESELYLKCNQGWEWWASIVWQFVWAWIYAPYMIWKSRGVRDVNGWRLQTICTCIAGLPASPLWLAGLYSSSMAAVGAYAPPPMWFGFFIFLMEVITLGFPIVGVFKAQSLRQETLEAIAEWEKRQALNGSDSTIAAGGSLRKNSVYSDTYSKTTTLRSGGGITVSTLESTKSGMLTMTALENTLRTNAAPLLVFAALKDFSGENVSFLTHIADWRKYWFTPKGSTAEHRRLQFIAATHIYARFISLEFSEFPINISSREMKRLYNVFDSAAVALYRSKRGSLSSEASDSATPFDAIQPDDVSFANSQAPPSPSGSTFGLKDLDALGRANLRAVSCLDGLHTDEKFAEIGIPDTFAEVIFDPAESEIKYLVLTNTWPKFVNAGRAASQTSKDEETGNGWKQKMLCDRK</sequence>
<keyword evidence="2" id="KW-0812">Transmembrane</keyword>
<dbReference type="GeneID" id="54354916"/>
<feature type="transmembrane region" description="Helical" evidence="2">
    <location>
        <begin position="47"/>
        <end position="66"/>
    </location>
</feature>
<evidence type="ECO:0000256" key="2">
    <source>
        <dbReference type="SAM" id="Phobius"/>
    </source>
</evidence>
<dbReference type="AlphaFoldDB" id="A0A6A5R5G1"/>
<evidence type="ECO:0000313" key="4">
    <source>
        <dbReference type="Proteomes" id="UP000800082"/>
    </source>
</evidence>
<dbReference type="Gene3D" id="1.10.167.10">
    <property type="entry name" value="Regulator of G-protein Signalling 4, domain 2"/>
    <property type="match status" value="1"/>
</dbReference>
<keyword evidence="2" id="KW-1133">Transmembrane helix</keyword>
<feature type="transmembrane region" description="Helical" evidence="2">
    <location>
        <begin position="275"/>
        <end position="296"/>
    </location>
</feature>
<organism evidence="3 4">
    <name type="scientific">Didymella exigua CBS 183.55</name>
    <dbReference type="NCBI Taxonomy" id="1150837"/>
    <lineage>
        <taxon>Eukaryota</taxon>
        <taxon>Fungi</taxon>
        <taxon>Dikarya</taxon>
        <taxon>Ascomycota</taxon>
        <taxon>Pezizomycotina</taxon>
        <taxon>Dothideomycetes</taxon>
        <taxon>Pleosporomycetidae</taxon>
        <taxon>Pleosporales</taxon>
        <taxon>Pleosporineae</taxon>
        <taxon>Didymellaceae</taxon>
        <taxon>Didymella</taxon>
    </lineage>
</organism>
<dbReference type="InterPro" id="IPR044926">
    <property type="entry name" value="RGS_subdomain_2"/>
</dbReference>
<accession>A0A6A5R5G1</accession>
<dbReference type="SUPFAM" id="SSF48097">
    <property type="entry name" value="Regulator of G-protein signaling, RGS"/>
    <property type="match status" value="1"/>
</dbReference>
<feature type="transmembrane region" description="Helical" evidence="2">
    <location>
        <begin position="12"/>
        <end position="35"/>
    </location>
</feature>
<dbReference type="RefSeq" id="XP_033443195.1">
    <property type="nucleotide sequence ID" value="XM_033597249.1"/>
</dbReference>
<name>A0A6A5R5G1_9PLEO</name>
<dbReference type="Proteomes" id="UP000800082">
    <property type="component" value="Unassembled WGS sequence"/>
</dbReference>
<gene>
    <name evidence="3" type="ORF">M421DRAFT_76713</name>
</gene>
<proteinExistence type="predicted"/>
<dbReference type="OrthoDB" id="5313079at2759"/>
<evidence type="ECO:0000256" key="1">
    <source>
        <dbReference type="SAM" id="MobiDB-lite"/>
    </source>
</evidence>
<feature type="transmembrane region" description="Helical" evidence="2">
    <location>
        <begin position="153"/>
        <end position="174"/>
    </location>
</feature>
<keyword evidence="4" id="KW-1185">Reference proteome</keyword>
<feature type="region of interest" description="Disordered" evidence="1">
    <location>
        <begin position="576"/>
        <end position="598"/>
    </location>
</feature>
<dbReference type="InterPro" id="IPR036305">
    <property type="entry name" value="RGS_sf"/>
</dbReference>
<evidence type="ECO:0008006" key="5">
    <source>
        <dbReference type="Google" id="ProtNLM"/>
    </source>
</evidence>
<feature type="transmembrane region" description="Helical" evidence="2">
    <location>
        <begin position="78"/>
        <end position="97"/>
    </location>
</feature>
<feature type="transmembrane region" description="Helical" evidence="2">
    <location>
        <begin position="205"/>
        <end position="224"/>
    </location>
</feature>
<reference evidence="3" key="1">
    <citation type="journal article" date="2020" name="Stud. Mycol.">
        <title>101 Dothideomycetes genomes: a test case for predicting lifestyles and emergence of pathogens.</title>
        <authorList>
            <person name="Haridas S."/>
            <person name="Albert R."/>
            <person name="Binder M."/>
            <person name="Bloem J."/>
            <person name="Labutti K."/>
            <person name="Salamov A."/>
            <person name="Andreopoulos B."/>
            <person name="Baker S."/>
            <person name="Barry K."/>
            <person name="Bills G."/>
            <person name="Bluhm B."/>
            <person name="Cannon C."/>
            <person name="Castanera R."/>
            <person name="Culley D."/>
            <person name="Daum C."/>
            <person name="Ezra D."/>
            <person name="Gonzalez J."/>
            <person name="Henrissat B."/>
            <person name="Kuo A."/>
            <person name="Liang C."/>
            <person name="Lipzen A."/>
            <person name="Lutzoni F."/>
            <person name="Magnuson J."/>
            <person name="Mondo S."/>
            <person name="Nolan M."/>
            <person name="Ohm R."/>
            <person name="Pangilinan J."/>
            <person name="Park H.-J."/>
            <person name="Ramirez L."/>
            <person name="Alfaro M."/>
            <person name="Sun H."/>
            <person name="Tritt A."/>
            <person name="Yoshinaga Y."/>
            <person name="Zwiers L.-H."/>
            <person name="Turgeon B."/>
            <person name="Goodwin S."/>
            <person name="Spatafora J."/>
            <person name="Crous P."/>
            <person name="Grigoriev I."/>
        </authorList>
    </citation>
    <scope>NUCLEOTIDE SEQUENCE</scope>
    <source>
        <strain evidence="3">CBS 183.55</strain>
    </source>
</reference>
<evidence type="ECO:0000313" key="3">
    <source>
        <dbReference type="EMBL" id="KAF1922942.1"/>
    </source>
</evidence>
<protein>
    <recommendedName>
        <fullName evidence="5">RGS domain-containing protein</fullName>
    </recommendedName>
</protein>
<keyword evidence="2" id="KW-0472">Membrane</keyword>
<dbReference type="EMBL" id="ML979012">
    <property type="protein sequence ID" value="KAF1922942.1"/>
    <property type="molecule type" value="Genomic_DNA"/>
</dbReference>